<keyword evidence="5" id="KW-0460">Magnesium</keyword>
<sequence length="784" mass="87225">MSSLLIVESPAKCSKIQGFLGPGWKVIATMGHIRALDEGLDAVGLDRDFDPRYVFIKDKSKAIQQIKACAKEAKQVYLASDDDREGEAISYSVAVLLDLPVETTPRIVFHEITKEAITTALKNPKRLDMNRAFAQQGRAILDMMVGFTISPLLWKFVGAGLSAGRCQTPALRLVAEREADITEFKSEVTWIVSGTWNSSAGFDAKLEDPLEDQESAMNYLENIHSDPEGIVTAAEQRETSISAPKPLITSTLQQEASALYGSQPKRTMQIAQRLYESGYITYMRTDSAILSDEAKKAAEAYVRTTYGENYLANQLRATKKKVAGAQEAHEAIRPTHIESVDLPEGEDWSAIDRKIYKLIWNRTIQSVMAPCKGEERTVRFLATGDPNELVWRAVWERTLFQGWKKVAQPLADLDDDDGKEVGVAPSGAWTLGQSLKEGSKITWSDLKTAPRDTKAAGRYTEATLVRELERRGIGRPSTFASLVGTILDKEYVVKRDSPAKEIRVTTYQISSVGQWPPTKIETVKKSGAEKNKLAPTDLGKSALEFCIREFGSLFDYGFTSQMEERLDRISDGKEFWKDLCRDTWGTFKDHYEELKAQKGSAPTAARSITFESGIKAVQSKKGPILLIEGANKDDTVFYGWPEGIAFSKITEAEAKAHVDKQKKDKETTTIGEYDGKPMTVRTGPFGKYVVCGTVNIPWKDGDTADTIRDRIKEKGESVLHTLGDFEFRRGPYGVYMFKKQATGKSRQFVSVPSNVDPKVLTVEAAIKIYQTGLQQKAKAKAYKK</sequence>
<dbReference type="CDD" id="cd00186">
    <property type="entry name" value="TOP1Ac"/>
    <property type="match status" value="1"/>
</dbReference>
<evidence type="ECO:0000256" key="4">
    <source>
        <dbReference type="ARBA" id="ARBA00022723"/>
    </source>
</evidence>
<organism evidence="11">
    <name type="scientific">viral metagenome</name>
    <dbReference type="NCBI Taxonomy" id="1070528"/>
    <lineage>
        <taxon>unclassified sequences</taxon>
        <taxon>metagenomes</taxon>
        <taxon>organismal metagenomes</taxon>
    </lineage>
</organism>
<accession>A0A6C0JY51</accession>
<dbReference type="InterPro" id="IPR023405">
    <property type="entry name" value="Topo_IA_core_domain"/>
</dbReference>
<feature type="domain" description="Topo IA-type catalytic" evidence="10">
    <location>
        <begin position="128"/>
        <end position="591"/>
    </location>
</feature>
<dbReference type="Gene3D" id="2.70.20.10">
    <property type="entry name" value="Topoisomerase I, domain 3"/>
    <property type="match status" value="1"/>
</dbReference>
<dbReference type="InterPro" id="IPR013824">
    <property type="entry name" value="Topo_IA_cen_sub1"/>
</dbReference>
<protein>
    <recommendedName>
        <fullName evidence="3">DNA topoisomerase</fullName>
        <ecNumber evidence="3">5.6.2.1</ecNumber>
    </recommendedName>
</protein>
<dbReference type="InterPro" id="IPR028612">
    <property type="entry name" value="Topoisom_1_IA"/>
</dbReference>
<dbReference type="GO" id="GO:0003677">
    <property type="term" value="F:DNA binding"/>
    <property type="evidence" value="ECO:0007669"/>
    <property type="project" value="UniProtKB-KW"/>
</dbReference>
<comment type="similarity">
    <text evidence="2">Belongs to the type IA topoisomerase family.</text>
</comment>
<dbReference type="Gene3D" id="3.40.50.140">
    <property type="match status" value="1"/>
</dbReference>
<dbReference type="PRINTS" id="PR00417">
    <property type="entry name" value="PRTPISMRASEI"/>
</dbReference>
<dbReference type="EC" id="5.6.2.1" evidence="3"/>
<dbReference type="SUPFAM" id="SSF56712">
    <property type="entry name" value="Prokaryotic type I DNA topoisomerase"/>
    <property type="match status" value="1"/>
</dbReference>
<evidence type="ECO:0000259" key="9">
    <source>
        <dbReference type="PROSITE" id="PS50880"/>
    </source>
</evidence>
<dbReference type="Pfam" id="PF01751">
    <property type="entry name" value="Toprim"/>
    <property type="match status" value="1"/>
</dbReference>
<dbReference type="InterPro" id="IPR006171">
    <property type="entry name" value="TOPRIM_dom"/>
</dbReference>
<keyword evidence="7" id="KW-0238">DNA-binding</keyword>
<evidence type="ECO:0000256" key="1">
    <source>
        <dbReference type="ARBA" id="ARBA00000213"/>
    </source>
</evidence>
<dbReference type="Pfam" id="PF13368">
    <property type="entry name" value="Toprim_C_rpt"/>
    <property type="match status" value="1"/>
</dbReference>
<dbReference type="Gene3D" id="1.10.290.10">
    <property type="entry name" value="Topoisomerase I, domain 4"/>
    <property type="match status" value="1"/>
</dbReference>
<name>A0A6C0JY51_9ZZZZ</name>
<dbReference type="InterPro" id="IPR013826">
    <property type="entry name" value="Topo_IA_cen_sub3"/>
</dbReference>
<dbReference type="GO" id="GO:0003917">
    <property type="term" value="F:DNA topoisomerase type I (single strand cut, ATP-independent) activity"/>
    <property type="evidence" value="ECO:0007669"/>
    <property type="project" value="UniProtKB-EC"/>
</dbReference>
<comment type="catalytic activity">
    <reaction evidence="1">
        <text>ATP-independent breakage of single-stranded DNA, followed by passage and rejoining.</text>
        <dbReference type="EC" id="5.6.2.1"/>
    </reaction>
</comment>
<keyword evidence="8" id="KW-0413">Isomerase</keyword>
<dbReference type="InterPro" id="IPR005733">
    <property type="entry name" value="TopoI_bac-type"/>
</dbReference>
<dbReference type="InterPro" id="IPR003601">
    <property type="entry name" value="Topo_IA_2"/>
</dbReference>
<evidence type="ECO:0000256" key="6">
    <source>
        <dbReference type="ARBA" id="ARBA00023029"/>
    </source>
</evidence>
<feature type="domain" description="Toprim" evidence="9">
    <location>
        <begin position="2"/>
        <end position="112"/>
    </location>
</feature>
<dbReference type="PANTHER" id="PTHR42785:SF1">
    <property type="entry name" value="DNA TOPOISOMERASE"/>
    <property type="match status" value="1"/>
</dbReference>
<dbReference type="InterPro" id="IPR013497">
    <property type="entry name" value="Topo_IA_cen"/>
</dbReference>
<dbReference type="Pfam" id="PF01131">
    <property type="entry name" value="Topoisom_bac"/>
    <property type="match status" value="1"/>
</dbReference>
<dbReference type="InterPro" id="IPR013825">
    <property type="entry name" value="Topo_IA_cen_sub2"/>
</dbReference>
<dbReference type="SMART" id="SM00436">
    <property type="entry name" value="TOP1Bc"/>
    <property type="match status" value="1"/>
</dbReference>
<dbReference type="AlphaFoldDB" id="A0A6C0JY51"/>
<dbReference type="GO" id="GO:0046872">
    <property type="term" value="F:metal ion binding"/>
    <property type="evidence" value="ECO:0007669"/>
    <property type="project" value="UniProtKB-KW"/>
</dbReference>
<keyword evidence="6" id="KW-0799">Topoisomerase</keyword>
<dbReference type="SMART" id="SM00437">
    <property type="entry name" value="TOP1Ac"/>
    <property type="match status" value="1"/>
</dbReference>
<dbReference type="Gene3D" id="1.10.460.10">
    <property type="entry name" value="Topoisomerase I, domain 2"/>
    <property type="match status" value="1"/>
</dbReference>
<dbReference type="GO" id="GO:0006265">
    <property type="term" value="P:DNA topological change"/>
    <property type="evidence" value="ECO:0007669"/>
    <property type="project" value="InterPro"/>
</dbReference>
<dbReference type="InterPro" id="IPR003602">
    <property type="entry name" value="Topo_IA_DNA-bd_dom"/>
</dbReference>
<evidence type="ECO:0000256" key="8">
    <source>
        <dbReference type="ARBA" id="ARBA00023235"/>
    </source>
</evidence>
<dbReference type="NCBIfam" id="TIGR01051">
    <property type="entry name" value="topA_bact"/>
    <property type="match status" value="1"/>
</dbReference>
<dbReference type="PROSITE" id="PS50880">
    <property type="entry name" value="TOPRIM"/>
    <property type="match status" value="1"/>
</dbReference>
<dbReference type="PROSITE" id="PS52039">
    <property type="entry name" value="TOPO_IA_2"/>
    <property type="match status" value="1"/>
</dbReference>
<evidence type="ECO:0000256" key="3">
    <source>
        <dbReference type="ARBA" id="ARBA00012891"/>
    </source>
</evidence>
<dbReference type="InterPro" id="IPR000380">
    <property type="entry name" value="Topo_IA"/>
</dbReference>
<evidence type="ECO:0000256" key="7">
    <source>
        <dbReference type="ARBA" id="ARBA00023125"/>
    </source>
</evidence>
<dbReference type="PANTHER" id="PTHR42785">
    <property type="entry name" value="DNA TOPOISOMERASE, TYPE IA, CORE"/>
    <property type="match status" value="1"/>
</dbReference>
<dbReference type="EMBL" id="MN740740">
    <property type="protein sequence ID" value="QHU09640.1"/>
    <property type="molecule type" value="Genomic_DNA"/>
</dbReference>
<reference evidence="11" key="1">
    <citation type="journal article" date="2020" name="Nature">
        <title>Giant virus diversity and host interactions through global metagenomics.</title>
        <authorList>
            <person name="Schulz F."/>
            <person name="Roux S."/>
            <person name="Paez-Espino D."/>
            <person name="Jungbluth S."/>
            <person name="Walsh D.A."/>
            <person name="Denef V.J."/>
            <person name="McMahon K.D."/>
            <person name="Konstantinidis K.T."/>
            <person name="Eloe-Fadrosh E.A."/>
            <person name="Kyrpides N.C."/>
            <person name="Woyke T."/>
        </authorList>
    </citation>
    <scope>NUCLEOTIDE SEQUENCE</scope>
    <source>
        <strain evidence="11">GVMAG-S-1101164-105</strain>
    </source>
</reference>
<proteinExistence type="inferred from homology"/>
<dbReference type="InterPro" id="IPR025589">
    <property type="entry name" value="Toprim_C_rpt"/>
</dbReference>
<evidence type="ECO:0000256" key="5">
    <source>
        <dbReference type="ARBA" id="ARBA00022842"/>
    </source>
</evidence>
<keyword evidence="4" id="KW-0479">Metal-binding</keyword>
<dbReference type="HAMAP" id="MF_00952">
    <property type="entry name" value="Topoisom_1_prok"/>
    <property type="match status" value="1"/>
</dbReference>
<dbReference type="InterPro" id="IPR023406">
    <property type="entry name" value="Topo_IA_AS"/>
</dbReference>
<evidence type="ECO:0000313" key="11">
    <source>
        <dbReference type="EMBL" id="QHU09640.1"/>
    </source>
</evidence>
<dbReference type="SMART" id="SM00493">
    <property type="entry name" value="TOPRIM"/>
    <property type="match status" value="1"/>
</dbReference>
<evidence type="ECO:0000256" key="2">
    <source>
        <dbReference type="ARBA" id="ARBA00009446"/>
    </source>
</evidence>
<dbReference type="PROSITE" id="PS00396">
    <property type="entry name" value="TOPO_IA_1"/>
    <property type="match status" value="1"/>
</dbReference>
<evidence type="ECO:0000259" key="10">
    <source>
        <dbReference type="PROSITE" id="PS52039"/>
    </source>
</evidence>